<keyword evidence="2" id="KW-1185">Reference proteome</keyword>
<sequence>MIGAGLGVVCHVPDPVRVRGLERRPRIDERRLGPGLRCGLYAILRMAVLLHAVHHRRGIL</sequence>
<organism evidence="1 2">
    <name type="scientific">Methylobacterium oryzae CBMB20</name>
    <dbReference type="NCBI Taxonomy" id="693986"/>
    <lineage>
        <taxon>Bacteria</taxon>
        <taxon>Pseudomonadati</taxon>
        <taxon>Pseudomonadota</taxon>
        <taxon>Alphaproteobacteria</taxon>
        <taxon>Hyphomicrobiales</taxon>
        <taxon>Methylobacteriaceae</taxon>
        <taxon>Methylobacterium</taxon>
    </lineage>
</organism>
<evidence type="ECO:0000313" key="2">
    <source>
        <dbReference type="Proteomes" id="UP000029492"/>
    </source>
</evidence>
<proteinExistence type="predicted"/>
<dbReference type="AlphaFoldDB" id="A0A089P4X2"/>
<dbReference type="STRING" id="693986.MOC_6090"/>
<protein>
    <submittedName>
        <fullName evidence="1">Protein of unassigned function</fullName>
    </submittedName>
</protein>
<evidence type="ECO:0000313" key="1">
    <source>
        <dbReference type="EMBL" id="AIQ93845.1"/>
    </source>
</evidence>
<reference evidence="1 2" key="1">
    <citation type="journal article" date="2014" name="PLoS ONE">
        <title>Genome Information of Methylobacterium oryzae, a Plant-Probiotic Methylotroph in the Phyllosphere.</title>
        <authorList>
            <person name="Kwak M.J."/>
            <person name="Jeong H."/>
            <person name="Madhaiyan M."/>
            <person name="Lee Y."/>
            <person name="Sa T.M."/>
            <person name="Oh T.K."/>
            <person name="Kim J.F."/>
        </authorList>
    </citation>
    <scope>NUCLEOTIDE SEQUENCE [LARGE SCALE GENOMIC DNA]</scope>
    <source>
        <strain evidence="1 2">CBMB20</strain>
    </source>
</reference>
<dbReference type="EMBL" id="CP003811">
    <property type="protein sequence ID" value="AIQ93845.1"/>
    <property type="molecule type" value="Genomic_DNA"/>
</dbReference>
<gene>
    <name evidence="1" type="ORF">MOC_6090</name>
</gene>
<accession>A0A089P4X2</accession>
<dbReference type="Proteomes" id="UP000029492">
    <property type="component" value="Chromosome"/>
</dbReference>
<dbReference type="HOGENOM" id="CLU_2936342_0_0_5"/>
<name>A0A089P4X2_9HYPH</name>
<dbReference type="KEGG" id="mor:MOC_6090"/>